<dbReference type="PROSITE" id="PS51340">
    <property type="entry name" value="MOSC"/>
    <property type="match status" value="1"/>
</dbReference>
<feature type="region of interest" description="Disordered" evidence="1">
    <location>
        <begin position="1"/>
        <end position="23"/>
    </location>
</feature>
<dbReference type="InterPro" id="IPR052353">
    <property type="entry name" value="Benzoxazolinone_Detox_Enz"/>
</dbReference>
<dbReference type="Gene3D" id="2.40.33.20">
    <property type="entry name" value="PK beta-barrel domain-like"/>
    <property type="match status" value="1"/>
</dbReference>
<organism evidence="3 4">
    <name type="scientific">Luteococcus peritonei</name>
    <dbReference type="NCBI Taxonomy" id="88874"/>
    <lineage>
        <taxon>Bacteria</taxon>
        <taxon>Bacillati</taxon>
        <taxon>Actinomycetota</taxon>
        <taxon>Actinomycetes</taxon>
        <taxon>Propionibacteriales</taxon>
        <taxon>Propionibacteriaceae</taxon>
        <taxon>Luteococcus</taxon>
    </lineage>
</organism>
<reference evidence="4" key="1">
    <citation type="journal article" date="2019" name="Int. J. Syst. Evol. Microbiol.">
        <title>The Global Catalogue of Microorganisms (GCM) 10K type strain sequencing project: providing services to taxonomists for standard genome sequencing and annotation.</title>
        <authorList>
            <consortium name="The Broad Institute Genomics Platform"/>
            <consortium name="The Broad Institute Genome Sequencing Center for Infectious Disease"/>
            <person name="Wu L."/>
            <person name="Ma J."/>
        </authorList>
    </citation>
    <scope>NUCLEOTIDE SEQUENCE [LARGE SCALE GENOMIC DNA]</scope>
    <source>
        <strain evidence="4">CAIM 431</strain>
    </source>
</reference>
<evidence type="ECO:0000313" key="4">
    <source>
        <dbReference type="Proteomes" id="UP001597326"/>
    </source>
</evidence>
<dbReference type="Pfam" id="PF03473">
    <property type="entry name" value="MOSC"/>
    <property type="match status" value="1"/>
</dbReference>
<accession>A0ABW4RR63</accession>
<proteinExistence type="predicted"/>
<feature type="domain" description="MOSC" evidence="2">
    <location>
        <begin position="27"/>
        <end position="169"/>
    </location>
</feature>
<sequence length="215" mass="23080">MHILSTNLGTARPNPALRPEFTGHHKQPVDQLVVFDPGPRGGEHASGVVGDYIGDLEHHGGDMKAVYAVGREELDAWSERLGSPLANGWMGENLTTAGVDLPSAVVGSRWEVGTALLQVSLARIPCRTFQAVAGREGWIKEFTLAGGAGTYLRVLRGGTIRPGDELRLVHVPEHGVTARELFRARTLEPGLAGHVLRAAGDLDEHNIEILRSRAG</sequence>
<dbReference type="Proteomes" id="UP001597326">
    <property type="component" value="Unassembled WGS sequence"/>
</dbReference>
<evidence type="ECO:0000313" key="3">
    <source>
        <dbReference type="EMBL" id="MFD1888775.1"/>
    </source>
</evidence>
<evidence type="ECO:0000256" key="1">
    <source>
        <dbReference type="SAM" id="MobiDB-lite"/>
    </source>
</evidence>
<dbReference type="PANTHER" id="PTHR30212">
    <property type="entry name" value="PROTEIN YIIM"/>
    <property type="match status" value="1"/>
</dbReference>
<gene>
    <name evidence="3" type="ORF">ACFSCS_01070</name>
</gene>
<dbReference type="RefSeq" id="WP_343871859.1">
    <property type="nucleotide sequence ID" value="NZ_BAAAIX010000003.1"/>
</dbReference>
<dbReference type="PANTHER" id="PTHR30212:SF2">
    <property type="entry name" value="PROTEIN YIIM"/>
    <property type="match status" value="1"/>
</dbReference>
<evidence type="ECO:0000259" key="2">
    <source>
        <dbReference type="PROSITE" id="PS51340"/>
    </source>
</evidence>
<dbReference type="InterPro" id="IPR005302">
    <property type="entry name" value="MoCF_Sase_C"/>
</dbReference>
<name>A0ABW4RR63_9ACTN</name>
<keyword evidence="4" id="KW-1185">Reference proteome</keyword>
<dbReference type="SUPFAM" id="SSF50800">
    <property type="entry name" value="PK beta-barrel domain-like"/>
    <property type="match status" value="1"/>
</dbReference>
<dbReference type="EMBL" id="JBHUFZ010000003">
    <property type="protein sequence ID" value="MFD1888775.1"/>
    <property type="molecule type" value="Genomic_DNA"/>
</dbReference>
<dbReference type="InterPro" id="IPR011037">
    <property type="entry name" value="Pyrv_Knase-like_insert_dom_sf"/>
</dbReference>
<protein>
    <submittedName>
        <fullName evidence="3">MOSC domain-containing protein</fullName>
    </submittedName>
</protein>
<comment type="caution">
    <text evidence="3">The sequence shown here is derived from an EMBL/GenBank/DDBJ whole genome shotgun (WGS) entry which is preliminary data.</text>
</comment>